<gene>
    <name evidence="2" type="ORF">E5676_scaffold110G002360</name>
    <name evidence="1" type="ORF">E6C27_scaffold20G001690</name>
</gene>
<sequence>MSTPSASTPSTEKPKRYKMIHTRNPLRGYNALVNPPVVSRPSSTRRVKSIKTTAIDSNSFDEDHVLLSEVLKRKTNTQASTSKQSSLVKLKNRKVAKPSIAIELYEELFGTPPSDHRNSSSRPYPPIFASFSFKAKHYLDKTMENLFDEFYRALEVSYSRFSQNSSPDETVFESIPSPTSRLKAPLSPLFDYTQLEDVPRTTPTYPLLVCDPTNVAPTTTSNMHFRVPLRQQKVVTKKSRRCKLPPNVHAVPIVVDLISAASLLPTVTNVGSFYPTFIHEFIVNLLANLNDHDTTEYQKVHVLSKCFNVSSTLINSFLKNTLPARFFVTLPFLEQLASELLEVLCINGPLMDSFLS</sequence>
<dbReference type="Proteomes" id="UP000321947">
    <property type="component" value="Unassembled WGS sequence"/>
</dbReference>
<dbReference type="Proteomes" id="UP000321393">
    <property type="component" value="Unassembled WGS sequence"/>
</dbReference>
<evidence type="ECO:0000313" key="4">
    <source>
        <dbReference type="Proteomes" id="UP000321947"/>
    </source>
</evidence>
<dbReference type="AlphaFoldDB" id="A0A5D3BAD6"/>
<reference evidence="3 4" key="1">
    <citation type="submission" date="2019-08" db="EMBL/GenBank/DDBJ databases">
        <title>Draft genome sequences of two oriental melons (Cucumis melo L. var makuwa).</title>
        <authorList>
            <person name="Kwon S.-Y."/>
        </authorList>
    </citation>
    <scope>NUCLEOTIDE SEQUENCE [LARGE SCALE GENOMIC DNA]</scope>
    <source>
        <strain evidence="4">cv. Chang Bougi</strain>
        <strain evidence="3">cv. SW 3</strain>
        <tissue evidence="2">Leaf</tissue>
    </source>
</reference>
<protein>
    <submittedName>
        <fullName evidence="2">Flocculation protein FLO11-like</fullName>
    </submittedName>
</protein>
<organism evidence="2 4">
    <name type="scientific">Cucumis melo var. makuwa</name>
    <name type="common">Oriental melon</name>
    <dbReference type="NCBI Taxonomy" id="1194695"/>
    <lineage>
        <taxon>Eukaryota</taxon>
        <taxon>Viridiplantae</taxon>
        <taxon>Streptophyta</taxon>
        <taxon>Embryophyta</taxon>
        <taxon>Tracheophyta</taxon>
        <taxon>Spermatophyta</taxon>
        <taxon>Magnoliopsida</taxon>
        <taxon>eudicotyledons</taxon>
        <taxon>Gunneridae</taxon>
        <taxon>Pentapetalae</taxon>
        <taxon>rosids</taxon>
        <taxon>fabids</taxon>
        <taxon>Cucurbitales</taxon>
        <taxon>Cucurbitaceae</taxon>
        <taxon>Benincaseae</taxon>
        <taxon>Cucumis</taxon>
    </lineage>
</organism>
<accession>A0A5D3BAD6</accession>
<evidence type="ECO:0000313" key="1">
    <source>
        <dbReference type="EMBL" id="KAA0036860.1"/>
    </source>
</evidence>
<dbReference type="EMBL" id="SSTD01020080">
    <property type="protein sequence ID" value="TYJ95924.1"/>
    <property type="molecule type" value="Genomic_DNA"/>
</dbReference>
<dbReference type="EMBL" id="SSTE01019218">
    <property type="protein sequence ID" value="KAA0036860.1"/>
    <property type="molecule type" value="Genomic_DNA"/>
</dbReference>
<name>A0A5D3BAD6_CUCMM</name>
<evidence type="ECO:0000313" key="3">
    <source>
        <dbReference type="Proteomes" id="UP000321393"/>
    </source>
</evidence>
<evidence type="ECO:0000313" key="2">
    <source>
        <dbReference type="EMBL" id="TYJ95924.1"/>
    </source>
</evidence>
<comment type="caution">
    <text evidence="2">The sequence shown here is derived from an EMBL/GenBank/DDBJ whole genome shotgun (WGS) entry which is preliminary data.</text>
</comment>
<proteinExistence type="predicted"/>